<evidence type="ECO:0000313" key="3">
    <source>
        <dbReference type="EMBL" id="KAL0160726.1"/>
    </source>
</evidence>
<keyword evidence="1" id="KW-0433">Leucine-rich repeat</keyword>
<keyword evidence="2" id="KW-0677">Repeat</keyword>
<dbReference type="EMBL" id="JAMKFB020000022">
    <property type="protein sequence ID" value="KAL0160726.1"/>
    <property type="molecule type" value="Genomic_DNA"/>
</dbReference>
<evidence type="ECO:0000256" key="1">
    <source>
        <dbReference type="ARBA" id="ARBA00022614"/>
    </source>
</evidence>
<dbReference type="PANTHER" id="PTHR24106">
    <property type="entry name" value="NACHT, LRR AND CARD DOMAINS-CONTAINING"/>
    <property type="match status" value="1"/>
</dbReference>
<feature type="non-terminal residue" evidence="3">
    <location>
        <position position="1"/>
    </location>
</feature>
<dbReference type="SUPFAM" id="SSF52047">
    <property type="entry name" value="RNI-like"/>
    <property type="match status" value="1"/>
</dbReference>
<proteinExistence type="predicted"/>
<feature type="non-terminal residue" evidence="3">
    <location>
        <position position="57"/>
    </location>
</feature>
<name>A0ABD0NHW7_CIRMR</name>
<organism evidence="3 4">
    <name type="scientific">Cirrhinus mrigala</name>
    <name type="common">Mrigala</name>
    <dbReference type="NCBI Taxonomy" id="683832"/>
    <lineage>
        <taxon>Eukaryota</taxon>
        <taxon>Metazoa</taxon>
        <taxon>Chordata</taxon>
        <taxon>Craniata</taxon>
        <taxon>Vertebrata</taxon>
        <taxon>Euteleostomi</taxon>
        <taxon>Actinopterygii</taxon>
        <taxon>Neopterygii</taxon>
        <taxon>Teleostei</taxon>
        <taxon>Ostariophysi</taxon>
        <taxon>Cypriniformes</taxon>
        <taxon>Cyprinidae</taxon>
        <taxon>Labeoninae</taxon>
        <taxon>Labeonini</taxon>
        <taxon>Cirrhinus</taxon>
    </lineage>
</organism>
<accession>A0ABD0NHW7</accession>
<gene>
    <name evidence="3" type="ORF">M9458_044451</name>
</gene>
<evidence type="ECO:0000313" key="4">
    <source>
        <dbReference type="Proteomes" id="UP001529510"/>
    </source>
</evidence>
<evidence type="ECO:0000256" key="2">
    <source>
        <dbReference type="ARBA" id="ARBA00022737"/>
    </source>
</evidence>
<dbReference type="AlphaFoldDB" id="A0ABD0NHW7"/>
<protein>
    <submittedName>
        <fullName evidence="3">Uncharacterized protein</fullName>
    </submittedName>
</protein>
<keyword evidence="4" id="KW-1185">Reference proteome</keyword>
<sequence>LCGCRITEKQCLALTSALCLNLSHLRELDLSVNKIENKGVQILCDILSNSECNLESL</sequence>
<dbReference type="Proteomes" id="UP001529510">
    <property type="component" value="Unassembled WGS sequence"/>
</dbReference>
<dbReference type="InterPro" id="IPR032675">
    <property type="entry name" value="LRR_dom_sf"/>
</dbReference>
<comment type="caution">
    <text evidence="3">The sequence shown here is derived from an EMBL/GenBank/DDBJ whole genome shotgun (WGS) entry which is preliminary data.</text>
</comment>
<dbReference type="InterPro" id="IPR051261">
    <property type="entry name" value="NLR"/>
</dbReference>
<reference evidence="3 4" key="1">
    <citation type="submission" date="2024-05" db="EMBL/GenBank/DDBJ databases">
        <title>Genome sequencing and assembly of Indian major carp, Cirrhinus mrigala (Hamilton, 1822).</title>
        <authorList>
            <person name="Mohindra V."/>
            <person name="Chowdhury L.M."/>
            <person name="Lal K."/>
            <person name="Jena J.K."/>
        </authorList>
    </citation>
    <scope>NUCLEOTIDE SEQUENCE [LARGE SCALE GENOMIC DNA]</scope>
    <source>
        <strain evidence="3">CM1030</strain>
        <tissue evidence="3">Blood</tissue>
    </source>
</reference>
<dbReference type="Gene3D" id="3.80.10.10">
    <property type="entry name" value="Ribonuclease Inhibitor"/>
    <property type="match status" value="1"/>
</dbReference>